<name>A4TV45_9PROT</name>
<dbReference type="AlphaFoldDB" id="A4TV45"/>
<gene>
    <name evidence="2" type="ORF">MGR_0969</name>
</gene>
<protein>
    <recommendedName>
        <fullName evidence="3">Secreted protein</fullName>
    </recommendedName>
</protein>
<evidence type="ECO:0000256" key="1">
    <source>
        <dbReference type="SAM" id="SignalP"/>
    </source>
</evidence>
<evidence type="ECO:0008006" key="3">
    <source>
        <dbReference type="Google" id="ProtNLM"/>
    </source>
</evidence>
<dbReference type="RefSeq" id="WP_106003649.1">
    <property type="nucleotide sequence ID" value="NZ_CP027527.1"/>
</dbReference>
<sequence length="157" mass="17683">MRHAHALIALTLLLSPPALAQEDQPRPVGQIALLPIGDSGREDIVGLVKTHWRPYFQTQDPLAFDRDSVRAGRFDLDHDGRAELVVMVTKTGWEAEKGFPLVVAAWTDKGWSAIGWSWGDEDTVFATDQIIGNWRTIDTGTQYLRWDRGLYGRVEKN</sequence>
<proteinExistence type="predicted"/>
<feature type="signal peptide" evidence="1">
    <location>
        <begin position="1"/>
        <end position="20"/>
    </location>
</feature>
<feature type="chain" id="PRO_5002672770" description="Secreted protein" evidence="1">
    <location>
        <begin position="21"/>
        <end position="157"/>
    </location>
</feature>
<keyword evidence="1" id="KW-0732">Signal</keyword>
<accession>A4TV45</accession>
<evidence type="ECO:0000313" key="2">
    <source>
        <dbReference type="EMBL" id="CAM74502.1"/>
    </source>
</evidence>
<reference evidence="2" key="1">
    <citation type="journal article" date="2007" name="J. Bacteriol.">
        <title>Comparative genome analysis of four magnetotactic bacteria reveals a complex set of group-specific genes implicated in magnetosome biomineralization and function.</title>
        <authorList>
            <person name="Richter M."/>
            <person name="Kube M."/>
            <person name="Bazylinski D.A."/>
            <person name="Lombardot T."/>
            <person name="Gloeckner F.O."/>
            <person name="Reinhardt R."/>
            <person name="Schueler D."/>
        </authorList>
    </citation>
    <scope>NUCLEOTIDE SEQUENCE</scope>
    <source>
        <strain evidence="2">MSR-1</strain>
    </source>
</reference>
<dbReference type="EMBL" id="CU459003">
    <property type="protein sequence ID" value="CAM74502.1"/>
    <property type="molecule type" value="Genomic_DNA"/>
</dbReference>
<organism evidence="2">
    <name type="scientific">Magnetospirillum gryphiswaldense</name>
    <dbReference type="NCBI Taxonomy" id="55518"/>
    <lineage>
        <taxon>Bacteria</taxon>
        <taxon>Pseudomonadati</taxon>
        <taxon>Pseudomonadota</taxon>
        <taxon>Alphaproteobacteria</taxon>
        <taxon>Rhodospirillales</taxon>
        <taxon>Rhodospirillaceae</taxon>
        <taxon>Magnetospirillum</taxon>
    </lineage>
</organism>